<gene>
    <name evidence="3" type="ORF">EHT25_11915</name>
</gene>
<name>A0A3P1BTH7_9BACT</name>
<evidence type="ECO:0000256" key="2">
    <source>
        <dbReference type="ARBA" id="ARBA00022679"/>
    </source>
</evidence>
<keyword evidence="1" id="KW-0328">Glycosyltransferase</keyword>
<dbReference type="Pfam" id="PF03808">
    <property type="entry name" value="Glyco_tran_WecG"/>
    <property type="match status" value="1"/>
</dbReference>
<organism evidence="3 4">
    <name type="scientific">Larkinella rosea</name>
    <dbReference type="NCBI Taxonomy" id="2025312"/>
    <lineage>
        <taxon>Bacteria</taxon>
        <taxon>Pseudomonadati</taxon>
        <taxon>Bacteroidota</taxon>
        <taxon>Cytophagia</taxon>
        <taxon>Cytophagales</taxon>
        <taxon>Spirosomataceae</taxon>
        <taxon>Larkinella</taxon>
    </lineage>
</organism>
<dbReference type="PANTHER" id="PTHR34136:SF1">
    <property type="entry name" value="UDP-N-ACETYL-D-MANNOSAMINURONIC ACID TRANSFERASE"/>
    <property type="match status" value="1"/>
</dbReference>
<dbReference type="NCBIfam" id="TIGR00696">
    <property type="entry name" value="wecG_tagA_cpsF"/>
    <property type="match status" value="1"/>
</dbReference>
<evidence type="ECO:0000313" key="4">
    <source>
        <dbReference type="Proteomes" id="UP000271925"/>
    </source>
</evidence>
<sequence length="247" mass="27984">MKTDIFGVHYDVTNYDEASTVIIKKAKSKTSFGVTALAVHGLIECYKNRDLKEKVNKIDLIVPDGQPVRWAMNSFYKTGLKDRVYGPTLTLEVLKKANENGLSVFLYGSKENTLRLFIKNINDWFPNIKIAGQHADRFRDATPEEDEADIAKINASGAHIVLVGRGCPRQEVWVSNHLGKVNAAMMAVGAAFDFHAGTLPQAPVWLQKNGLEWLFRLIQEPNRLWKRYLFTNSTFIMLFIKRKVGLN</sequence>
<protein>
    <submittedName>
        <fullName evidence="3">Glycosyltransferase</fullName>
    </submittedName>
</protein>
<evidence type="ECO:0000313" key="3">
    <source>
        <dbReference type="EMBL" id="RRB04219.1"/>
    </source>
</evidence>
<proteinExistence type="predicted"/>
<reference evidence="3 4" key="1">
    <citation type="submission" date="2018-11" db="EMBL/GenBank/DDBJ databases">
        <authorList>
            <person name="Zhou Z."/>
            <person name="Wang G."/>
        </authorList>
    </citation>
    <scope>NUCLEOTIDE SEQUENCE [LARGE SCALE GENOMIC DNA]</scope>
    <source>
        <strain evidence="3 4">KCTC52004</strain>
    </source>
</reference>
<dbReference type="CDD" id="cd06533">
    <property type="entry name" value="Glyco_transf_WecG_TagA"/>
    <property type="match status" value="1"/>
</dbReference>
<dbReference type="InterPro" id="IPR004629">
    <property type="entry name" value="WecG_TagA_CpsF"/>
</dbReference>
<accession>A0A3P1BTH7</accession>
<evidence type="ECO:0000256" key="1">
    <source>
        <dbReference type="ARBA" id="ARBA00022676"/>
    </source>
</evidence>
<dbReference type="OrthoDB" id="9771846at2"/>
<dbReference type="AlphaFoldDB" id="A0A3P1BTH7"/>
<dbReference type="EMBL" id="RQJO01000008">
    <property type="protein sequence ID" value="RRB04219.1"/>
    <property type="molecule type" value="Genomic_DNA"/>
</dbReference>
<dbReference type="PANTHER" id="PTHR34136">
    <property type="match status" value="1"/>
</dbReference>
<keyword evidence="4" id="KW-1185">Reference proteome</keyword>
<comment type="caution">
    <text evidence="3">The sequence shown here is derived from an EMBL/GenBank/DDBJ whole genome shotgun (WGS) entry which is preliminary data.</text>
</comment>
<dbReference type="RefSeq" id="WP_124874727.1">
    <property type="nucleotide sequence ID" value="NZ_RQJO01000008.1"/>
</dbReference>
<dbReference type="GO" id="GO:0016758">
    <property type="term" value="F:hexosyltransferase activity"/>
    <property type="evidence" value="ECO:0007669"/>
    <property type="project" value="TreeGrafter"/>
</dbReference>
<dbReference type="Proteomes" id="UP000271925">
    <property type="component" value="Unassembled WGS sequence"/>
</dbReference>
<keyword evidence="2 3" id="KW-0808">Transferase</keyword>